<evidence type="ECO:0008006" key="3">
    <source>
        <dbReference type="Google" id="ProtNLM"/>
    </source>
</evidence>
<proteinExistence type="predicted"/>
<dbReference type="OrthoDB" id="4871949at2"/>
<comment type="caution">
    <text evidence="1">The sequence shown here is derived from an EMBL/GenBank/DDBJ whole genome shotgun (WGS) entry which is preliminary data.</text>
</comment>
<dbReference type="Gene3D" id="1.10.1220.10">
    <property type="entry name" value="Met repressor-like"/>
    <property type="match status" value="1"/>
</dbReference>
<name>A0A3M9MC70_9MICO</name>
<organism evidence="1 2">
    <name type="scientific">Flexivirga caeni</name>
    <dbReference type="NCBI Taxonomy" id="2294115"/>
    <lineage>
        <taxon>Bacteria</taxon>
        <taxon>Bacillati</taxon>
        <taxon>Actinomycetota</taxon>
        <taxon>Actinomycetes</taxon>
        <taxon>Micrococcales</taxon>
        <taxon>Dermacoccaceae</taxon>
        <taxon>Flexivirga</taxon>
    </lineage>
</organism>
<dbReference type="InterPro" id="IPR013321">
    <property type="entry name" value="Arc_rbn_hlx_hlx"/>
</dbReference>
<gene>
    <name evidence="1" type="ORF">EFY87_06895</name>
</gene>
<dbReference type="GO" id="GO:0006355">
    <property type="term" value="P:regulation of DNA-templated transcription"/>
    <property type="evidence" value="ECO:0007669"/>
    <property type="project" value="InterPro"/>
</dbReference>
<keyword evidence="2" id="KW-1185">Reference proteome</keyword>
<dbReference type="Proteomes" id="UP000271678">
    <property type="component" value="Unassembled WGS sequence"/>
</dbReference>
<dbReference type="RefSeq" id="WP_123270742.1">
    <property type="nucleotide sequence ID" value="NZ_RJJQ01000005.1"/>
</dbReference>
<sequence length="76" mass="8436">MVGEIVQVRDVPTEDVTELRTRAAARGVSLSQYLRELIHDEVSRPAMVDVVDRIAARTPIEVGSNDVRAHIADGRR</sequence>
<dbReference type="SUPFAM" id="SSF47598">
    <property type="entry name" value="Ribbon-helix-helix"/>
    <property type="match status" value="1"/>
</dbReference>
<accession>A0A3M9MC70</accession>
<dbReference type="EMBL" id="RJJQ01000005">
    <property type="protein sequence ID" value="RNI23161.1"/>
    <property type="molecule type" value="Genomic_DNA"/>
</dbReference>
<evidence type="ECO:0000313" key="1">
    <source>
        <dbReference type="EMBL" id="RNI23161.1"/>
    </source>
</evidence>
<dbReference type="InterPro" id="IPR010985">
    <property type="entry name" value="Ribbon_hlx_hlx"/>
</dbReference>
<evidence type="ECO:0000313" key="2">
    <source>
        <dbReference type="Proteomes" id="UP000271678"/>
    </source>
</evidence>
<reference evidence="1 2" key="1">
    <citation type="submission" date="2018-11" db="EMBL/GenBank/DDBJ databases">
        <title>Draft genome of Simplicispira Flexivirga sp. BO-16.</title>
        <authorList>
            <person name="Im W.T."/>
        </authorList>
    </citation>
    <scope>NUCLEOTIDE SEQUENCE [LARGE SCALE GENOMIC DNA]</scope>
    <source>
        <strain evidence="1 2">BO-16</strain>
    </source>
</reference>
<dbReference type="AlphaFoldDB" id="A0A3M9MC70"/>
<protein>
    <recommendedName>
        <fullName evidence="3">Antitoxin</fullName>
    </recommendedName>
</protein>